<dbReference type="Proteomes" id="UP000319411">
    <property type="component" value="Chromosome"/>
</dbReference>
<evidence type="ECO:0000259" key="1">
    <source>
        <dbReference type="Pfam" id="PF00535"/>
    </source>
</evidence>
<dbReference type="InterPro" id="IPR001173">
    <property type="entry name" value="Glyco_trans_2-like"/>
</dbReference>
<sequence length="424" mass="48163">MEAQYFISVVLPVYNEADRIHAVLESLLQQHSPGGLFTLDNLEIIIVDNNSTDNSVALVQAFADRHPLLRLHLLHETVQGVSSARKKGMDDAAQRARLRDATSGLVRKHYILSADADCTVDARWIDELVGTLITQRGDLCTCHYYYAAEDFRERPRLYAEIEKTLRCRHVSFSLFGGFPDGKGFGIERQMYEKVGGIEIFYQLKNGDFVEHLSDDWDFGIKAIAAGARPVYAPRSRVKINSRRVDNLLHEVIEGVAYGHRGTIIMRDVRPDSAMLTFVNDITPAQAQQAWHYSIKDYVPKNLILPVLLNPALLRENAAVIDFFTPPVAEQLFVRIHQMMQEMSITDFLPIHSYKTPAFRLYFEFRHALFAALRRAVGAEIGEPPPLPACLARVPQADFNRFVWYYCEDRESGEAHNYFANGGVF</sequence>
<protein>
    <submittedName>
        <fullName evidence="2">Glycosyltransferase</fullName>
    </submittedName>
</protein>
<dbReference type="AlphaFoldDB" id="A0A518XGQ9"/>
<feature type="domain" description="Glycosyltransferase 2-like" evidence="1">
    <location>
        <begin position="8"/>
        <end position="163"/>
    </location>
</feature>
<dbReference type="PANTHER" id="PTHR43685:SF2">
    <property type="entry name" value="GLYCOSYLTRANSFERASE 2-LIKE DOMAIN-CONTAINING PROTEIN"/>
    <property type="match status" value="1"/>
</dbReference>
<keyword evidence="3" id="KW-1185">Reference proteome</keyword>
<gene>
    <name evidence="2" type="ORF">D8B20_16505</name>
</gene>
<evidence type="ECO:0000313" key="3">
    <source>
        <dbReference type="Proteomes" id="UP000319411"/>
    </source>
</evidence>
<reference evidence="2 3" key="1">
    <citation type="submission" date="2018-10" db="EMBL/GenBank/DDBJ databases">
        <title>Genome Sequencing of Pantoea dispersa DSM 32899.</title>
        <authorList>
            <person name="Nawrath M."/>
            <person name="Ottenheim C."/>
            <person name="Wilm A."/>
            <person name="Zimmermann W."/>
            <person name="Wu J.C."/>
        </authorList>
    </citation>
    <scope>NUCLEOTIDE SEQUENCE [LARGE SCALE GENOMIC DNA]</scope>
    <source>
        <strain evidence="2 3">DSM 32899</strain>
    </source>
</reference>
<dbReference type="OrthoDB" id="9811884at2"/>
<accession>A0A518XGQ9</accession>
<dbReference type="CDD" id="cd00761">
    <property type="entry name" value="Glyco_tranf_GTA_type"/>
    <property type="match status" value="1"/>
</dbReference>
<dbReference type="Gene3D" id="3.90.550.10">
    <property type="entry name" value="Spore Coat Polysaccharide Biosynthesis Protein SpsA, Chain A"/>
    <property type="match status" value="1"/>
</dbReference>
<dbReference type="InterPro" id="IPR029044">
    <property type="entry name" value="Nucleotide-diphossugar_trans"/>
</dbReference>
<dbReference type="RefSeq" id="WP_145889986.1">
    <property type="nucleotide sequence ID" value="NZ_CP032702.1"/>
</dbReference>
<dbReference type="SUPFAM" id="SSF53448">
    <property type="entry name" value="Nucleotide-diphospho-sugar transferases"/>
    <property type="match status" value="1"/>
</dbReference>
<dbReference type="PANTHER" id="PTHR43685">
    <property type="entry name" value="GLYCOSYLTRANSFERASE"/>
    <property type="match status" value="1"/>
</dbReference>
<evidence type="ECO:0000313" key="2">
    <source>
        <dbReference type="EMBL" id="QDY43382.1"/>
    </source>
</evidence>
<dbReference type="KEGG" id="pdis:D8B20_16505"/>
<organism evidence="2 3">
    <name type="scientific">Candidatus Pantoea soli</name>
    <dbReference type="NCBI Taxonomy" id="3098669"/>
    <lineage>
        <taxon>Bacteria</taxon>
        <taxon>Pseudomonadati</taxon>
        <taxon>Pseudomonadota</taxon>
        <taxon>Gammaproteobacteria</taxon>
        <taxon>Enterobacterales</taxon>
        <taxon>Erwiniaceae</taxon>
        <taxon>Pantoea</taxon>
    </lineage>
</organism>
<proteinExistence type="predicted"/>
<dbReference type="EMBL" id="CP032702">
    <property type="protein sequence ID" value="QDY43382.1"/>
    <property type="molecule type" value="Genomic_DNA"/>
</dbReference>
<name>A0A518XGQ9_9GAMM</name>
<dbReference type="Pfam" id="PF00535">
    <property type="entry name" value="Glycos_transf_2"/>
    <property type="match status" value="1"/>
</dbReference>
<dbReference type="InterPro" id="IPR050834">
    <property type="entry name" value="Glycosyltransf_2"/>
</dbReference>